<organism evidence="2 3">
    <name type="scientific">Patulibacter medicamentivorans</name>
    <dbReference type="NCBI Taxonomy" id="1097667"/>
    <lineage>
        <taxon>Bacteria</taxon>
        <taxon>Bacillati</taxon>
        <taxon>Actinomycetota</taxon>
        <taxon>Thermoleophilia</taxon>
        <taxon>Solirubrobacterales</taxon>
        <taxon>Patulibacteraceae</taxon>
        <taxon>Patulibacter</taxon>
    </lineage>
</organism>
<evidence type="ECO:0008006" key="4">
    <source>
        <dbReference type="Google" id="ProtNLM"/>
    </source>
</evidence>
<keyword evidence="1" id="KW-0472">Membrane</keyword>
<dbReference type="InterPro" id="IPR030802">
    <property type="entry name" value="Permease_MalE"/>
</dbReference>
<feature type="transmembrane region" description="Helical" evidence="1">
    <location>
        <begin position="52"/>
        <end position="81"/>
    </location>
</feature>
<dbReference type="AlphaFoldDB" id="H0E6N0"/>
<feature type="transmembrane region" description="Helical" evidence="1">
    <location>
        <begin position="242"/>
        <end position="262"/>
    </location>
</feature>
<reference evidence="2 3" key="1">
    <citation type="journal article" date="2013" name="Biodegradation">
        <title>Quantitative proteomic analysis of ibuprofen-degrading Patulibacter sp. strain I11.</title>
        <authorList>
            <person name="Almeida B."/>
            <person name="Kjeldal H."/>
            <person name="Lolas I."/>
            <person name="Knudsen A.D."/>
            <person name="Carvalho G."/>
            <person name="Nielsen K.L."/>
            <person name="Barreto Crespo M.T."/>
            <person name="Stensballe A."/>
            <person name="Nielsen J.L."/>
        </authorList>
    </citation>
    <scope>NUCLEOTIDE SEQUENCE [LARGE SCALE GENOMIC DNA]</scope>
    <source>
        <strain evidence="2 3">I11</strain>
    </source>
</reference>
<keyword evidence="3" id="KW-1185">Reference proteome</keyword>
<feature type="transmembrane region" description="Helical" evidence="1">
    <location>
        <begin position="151"/>
        <end position="182"/>
    </location>
</feature>
<dbReference type="Pfam" id="PF02405">
    <property type="entry name" value="MlaE"/>
    <property type="match status" value="1"/>
</dbReference>
<dbReference type="PANTHER" id="PTHR30188">
    <property type="entry name" value="ABC TRANSPORTER PERMEASE PROTEIN-RELATED"/>
    <property type="match status" value="1"/>
</dbReference>
<dbReference type="Proteomes" id="UP000005143">
    <property type="component" value="Unassembled WGS sequence"/>
</dbReference>
<proteinExistence type="predicted"/>
<dbReference type="PANTHER" id="PTHR30188:SF13">
    <property type="entry name" value="CONSERVED HYPOTHETICAL INTEGRAL MEMBRANE PROTEIN YRBE3B"/>
    <property type="match status" value="1"/>
</dbReference>
<sequence>MATSAQHGKRRRIPGAKLVDEAGDMVGFAGRALVSAAGASRYFAEILRQASFLILGTTLVIVGMVTVIGGECGLFGVYLLRSIGAESFLGTNPPICGLREMWPYMFGYLFAAKVGCGLVAEIGSMRINEEIDGLESVGIDPMRYIVATRLLAVWLTVPAIYAIAILFGALGSALAVLVQFGAVSRGQFESLLLATWTTPDTLYSFIKTIVIATAIALVGMYYGYRARGGPVGVGNATARSMIVNLVLIHVIGGALSTIFWSGNYGISFGG</sequence>
<dbReference type="EMBL" id="AGUD01000206">
    <property type="protein sequence ID" value="EHN10677.1"/>
    <property type="molecule type" value="Genomic_DNA"/>
</dbReference>
<evidence type="ECO:0000256" key="1">
    <source>
        <dbReference type="SAM" id="Phobius"/>
    </source>
</evidence>
<feature type="transmembrane region" description="Helical" evidence="1">
    <location>
        <begin position="101"/>
        <end position="120"/>
    </location>
</feature>
<dbReference type="GO" id="GO:0005548">
    <property type="term" value="F:phospholipid transporter activity"/>
    <property type="evidence" value="ECO:0007669"/>
    <property type="project" value="TreeGrafter"/>
</dbReference>
<evidence type="ECO:0000313" key="3">
    <source>
        <dbReference type="Proteomes" id="UP000005143"/>
    </source>
</evidence>
<name>H0E6N0_9ACTN</name>
<comment type="caution">
    <text evidence="2">The sequence shown here is derived from an EMBL/GenBank/DDBJ whole genome shotgun (WGS) entry which is preliminary data.</text>
</comment>
<accession>H0E6N0</accession>
<feature type="transmembrane region" description="Helical" evidence="1">
    <location>
        <begin position="202"/>
        <end position="222"/>
    </location>
</feature>
<dbReference type="GO" id="GO:0043190">
    <property type="term" value="C:ATP-binding cassette (ABC) transporter complex"/>
    <property type="evidence" value="ECO:0007669"/>
    <property type="project" value="InterPro"/>
</dbReference>
<keyword evidence="1" id="KW-1133">Transmembrane helix</keyword>
<evidence type="ECO:0000313" key="2">
    <source>
        <dbReference type="EMBL" id="EHN10677.1"/>
    </source>
</evidence>
<keyword evidence="1" id="KW-0812">Transmembrane</keyword>
<gene>
    <name evidence="2" type="ORF">PAI11_24800</name>
</gene>
<protein>
    <recommendedName>
        <fullName evidence="4">ABC transporter permease</fullName>
    </recommendedName>
</protein>